<dbReference type="Gene3D" id="1.10.10.1230">
    <property type="entry name" value="Penicillin-binding protein, N-terminal non-catalytic domain, head sub-domain"/>
    <property type="match status" value="1"/>
</dbReference>
<dbReference type="SUPFAM" id="SSF56601">
    <property type="entry name" value="beta-lactamase/transpeptidase-like"/>
    <property type="match status" value="1"/>
</dbReference>
<dbReference type="GO" id="GO:0071555">
    <property type="term" value="P:cell wall organization"/>
    <property type="evidence" value="ECO:0007669"/>
    <property type="project" value="UniProtKB-KW"/>
</dbReference>
<dbReference type="GO" id="GO:0008360">
    <property type="term" value="P:regulation of cell shape"/>
    <property type="evidence" value="ECO:0007669"/>
    <property type="project" value="UniProtKB-KW"/>
</dbReference>
<evidence type="ECO:0000256" key="1">
    <source>
        <dbReference type="ARBA" id="ARBA00004162"/>
    </source>
</evidence>
<reference evidence="12 13" key="1">
    <citation type="submission" date="2019-05" db="EMBL/GenBank/DDBJ databases">
        <authorList>
            <consortium name="Pathogen Informatics"/>
        </authorList>
    </citation>
    <scope>NUCLEOTIDE SEQUENCE [LARGE SCALE GENOMIC DNA]</scope>
    <source>
        <strain evidence="12 13">NCTC7982</strain>
    </source>
</reference>
<keyword evidence="9" id="KW-0961">Cell wall biogenesis/degradation</keyword>
<comment type="similarity">
    <text evidence="2">Belongs to the transpeptidase family.</text>
</comment>
<evidence type="ECO:0000256" key="2">
    <source>
        <dbReference type="ARBA" id="ARBA00007171"/>
    </source>
</evidence>
<feature type="domain" description="Penicillin-binding protein transpeptidase" evidence="10">
    <location>
        <begin position="347"/>
        <end position="672"/>
    </location>
</feature>
<feature type="domain" description="Penicillin-binding protein dimerisation" evidence="11">
    <location>
        <begin position="62"/>
        <end position="300"/>
    </location>
</feature>
<evidence type="ECO:0000313" key="13">
    <source>
        <dbReference type="Proteomes" id="UP000373301"/>
    </source>
</evidence>
<dbReference type="PANTHER" id="PTHR30627:SF2">
    <property type="entry name" value="PEPTIDOGLYCAN D,D-TRANSPEPTIDASE MRDA"/>
    <property type="match status" value="1"/>
</dbReference>
<accession>A0A9X9SJ98</accession>
<name>A0A9X9SJ98_STRDY</name>
<dbReference type="Proteomes" id="UP000373301">
    <property type="component" value="Unassembled WGS sequence"/>
</dbReference>
<evidence type="ECO:0000259" key="10">
    <source>
        <dbReference type="Pfam" id="PF00905"/>
    </source>
</evidence>
<keyword evidence="5" id="KW-0133">Cell shape</keyword>
<dbReference type="Pfam" id="PF00905">
    <property type="entry name" value="Transpeptidase"/>
    <property type="match status" value="1"/>
</dbReference>
<keyword evidence="12" id="KW-0012">Acyltransferase</keyword>
<keyword evidence="6" id="KW-0573">Peptidoglycan synthesis</keyword>
<evidence type="ECO:0000256" key="5">
    <source>
        <dbReference type="ARBA" id="ARBA00022960"/>
    </source>
</evidence>
<evidence type="ECO:0000256" key="6">
    <source>
        <dbReference type="ARBA" id="ARBA00022984"/>
    </source>
</evidence>
<evidence type="ECO:0000313" key="12">
    <source>
        <dbReference type="EMBL" id="VTS86823.1"/>
    </source>
</evidence>
<dbReference type="InterPro" id="IPR005311">
    <property type="entry name" value="PBP_dimer"/>
</dbReference>
<dbReference type="EMBL" id="CABEIM010000003">
    <property type="protein sequence ID" value="VTS86823.1"/>
    <property type="molecule type" value="Genomic_DNA"/>
</dbReference>
<keyword evidence="3" id="KW-1003">Cell membrane</keyword>
<evidence type="ECO:0000256" key="9">
    <source>
        <dbReference type="ARBA" id="ARBA00023316"/>
    </source>
</evidence>
<evidence type="ECO:0000256" key="7">
    <source>
        <dbReference type="ARBA" id="ARBA00022989"/>
    </source>
</evidence>
<evidence type="ECO:0000256" key="3">
    <source>
        <dbReference type="ARBA" id="ARBA00022475"/>
    </source>
</evidence>
<evidence type="ECO:0000259" key="11">
    <source>
        <dbReference type="Pfam" id="PF03717"/>
    </source>
</evidence>
<dbReference type="InterPro" id="IPR001460">
    <property type="entry name" value="PCN-bd_Tpept"/>
</dbReference>
<dbReference type="EC" id="2.3.2.-" evidence="12"/>
<dbReference type="GO" id="GO:0009252">
    <property type="term" value="P:peptidoglycan biosynthetic process"/>
    <property type="evidence" value="ECO:0007669"/>
    <property type="project" value="UniProtKB-KW"/>
</dbReference>
<comment type="subcellular location">
    <subcellularLocation>
        <location evidence="1">Cell membrane</location>
        <topology evidence="1">Single-pass membrane protein</topology>
    </subcellularLocation>
</comment>
<dbReference type="GO" id="GO:0005886">
    <property type="term" value="C:plasma membrane"/>
    <property type="evidence" value="ECO:0007669"/>
    <property type="project" value="UniProtKB-SubCell"/>
</dbReference>
<dbReference type="NCBIfam" id="NF038278">
    <property type="entry name" value="strep_PBP2B"/>
    <property type="match status" value="1"/>
</dbReference>
<protein>
    <submittedName>
        <fullName evidence="12">Penicillin-binding protein 2B</fullName>
        <ecNumber evidence="12">2.3.2.-</ecNumber>
    </submittedName>
</protein>
<keyword evidence="12" id="KW-0808">Transferase</keyword>
<keyword evidence="4" id="KW-0812">Transmembrane</keyword>
<comment type="caution">
    <text evidence="12">The sequence shown here is derived from an EMBL/GenBank/DDBJ whole genome shotgun (WGS) entry which is preliminary data.</text>
</comment>
<dbReference type="GO" id="GO:0008658">
    <property type="term" value="F:penicillin binding"/>
    <property type="evidence" value="ECO:0007669"/>
    <property type="project" value="InterPro"/>
</dbReference>
<dbReference type="InterPro" id="IPR012338">
    <property type="entry name" value="Beta-lactam/transpept-like"/>
</dbReference>
<organism evidence="12 13">
    <name type="scientific">Streptococcus dysgalactiae</name>
    <dbReference type="NCBI Taxonomy" id="1334"/>
    <lineage>
        <taxon>Bacteria</taxon>
        <taxon>Bacillati</taxon>
        <taxon>Bacillota</taxon>
        <taxon>Bacilli</taxon>
        <taxon>Lactobacillales</taxon>
        <taxon>Streptococcaceae</taxon>
        <taxon>Streptococcus</taxon>
    </lineage>
</organism>
<dbReference type="AlphaFoldDB" id="A0A9X9SJ98"/>
<dbReference type="SUPFAM" id="SSF56519">
    <property type="entry name" value="Penicillin binding protein dimerisation domain"/>
    <property type="match status" value="1"/>
</dbReference>
<proteinExistence type="inferred from homology"/>
<keyword evidence="7" id="KW-1133">Transmembrane helix</keyword>
<dbReference type="Gene3D" id="3.90.1310.10">
    <property type="entry name" value="Penicillin-binding protein 2a (Domain 2)"/>
    <property type="match status" value="1"/>
</dbReference>
<dbReference type="GO" id="GO:0016746">
    <property type="term" value="F:acyltransferase activity"/>
    <property type="evidence" value="ECO:0007669"/>
    <property type="project" value="UniProtKB-KW"/>
</dbReference>
<evidence type="ECO:0000256" key="4">
    <source>
        <dbReference type="ARBA" id="ARBA00022692"/>
    </source>
</evidence>
<dbReference type="PANTHER" id="PTHR30627">
    <property type="entry name" value="PEPTIDOGLYCAN D,D-TRANSPEPTIDASE"/>
    <property type="match status" value="1"/>
</dbReference>
<dbReference type="InterPro" id="IPR047982">
    <property type="entry name" value="PBP2B"/>
</dbReference>
<dbReference type="GO" id="GO:0071972">
    <property type="term" value="F:peptidoglycan L,D-transpeptidase activity"/>
    <property type="evidence" value="ECO:0007669"/>
    <property type="project" value="InterPro"/>
</dbReference>
<keyword evidence="8" id="KW-0472">Membrane</keyword>
<sequence length="688" mass="74829">MASLITKNKASIPRRLHLLFLIIVLLFVGLILRLAYMQIYTTSFYVSKLKSSTVYKVKVAQPRGKIFDFSGKPLVSNAIKDVVTYTRSPKASANELKVLAKHLASYVSYPEASVTSRAKKDFYLADPDVYAKIVKRLPKKAVLDRFGNRLTEATIYANAVASVKESDLHYSDEDLKTIAIFNQMNGAAVFTTVNLRTNPLNEEIIKNIRANQTTLPGIAIGTDWERQVANTSLTALMGKVSSEEAGLPKEEVNQYLKKGYAMNDRVGTSYLEKQYESVLQGNHVIKEIKTNKAGKILSEQQLDKGEPGKNIKLTIPLDYQQGVDDIIRRYYEAEVASGQADYSEGIYAVALNPKTGAVLAMSGLSHNKETGQVDSDALGTITDVFTPGSVVKGATLAAGWQAGAIEGNEVLTDQSIQFGDSKPINSWFTAGQLPITASQALEYSSNTYMVKLALKMMGQEYYPGMSLTSSGMSETMSALRKAYAEFGMGVPTGIDLPGESRGYLTDNYTISNVLSESFGQFDNYTTMQLAQYVATIANGGNRAAPHIVEGIYQDDGSQGPGQLSQAIETSLLNKVHLSGDQLAIIQDGFYQVVNSGSGYATGRELSGGPISISAKTGTAETYVKDKTGQPLATYNLNVVAYGPSDDADIAVAVMYPHATNSLAKAQQLIAKEMITLYMTMYRKPIKEN</sequence>
<dbReference type="Pfam" id="PF03717">
    <property type="entry name" value="PBP_dimer"/>
    <property type="match status" value="1"/>
</dbReference>
<dbReference type="Gene3D" id="3.40.710.10">
    <property type="entry name" value="DD-peptidase/beta-lactamase superfamily"/>
    <property type="match status" value="1"/>
</dbReference>
<evidence type="ECO:0000256" key="8">
    <source>
        <dbReference type="ARBA" id="ARBA00023136"/>
    </source>
</evidence>
<gene>
    <name evidence="12" type="primary">ftsI_2</name>
    <name evidence="12" type="ORF">NCTC7982_02091</name>
</gene>
<dbReference type="InterPro" id="IPR050515">
    <property type="entry name" value="Beta-lactam/transpept"/>
</dbReference>
<dbReference type="InterPro" id="IPR036138">
    <property type="entry name" value="PBP_dimer_sf"/>
</dbReference>
<dbReference type="RefSeq" id="WP_143927723.1">
    <property type="nucleotide sequence ID" value="NZ_CABEIM010000003.1"/>
</dbReference>